<gene>
    <name evidence="1" type="ORF">T459_04428</name>
</gene>
<name>A0A2G3A4Z7_CAPAN</name>
<reference evidence="1 2" key="1">
    <citation type="journal article" date="2014" name="Nat. Genet.">
        <title>Genome sequence of the hot pepper provides insights into the evolution of pungency in Capsicum species.</title>
        <authorList>
            <person name="Kim S."/>
            <person name="Park M."/>
            <person name="Yeom S.I."/>
            <person name="Kim Y.M."/>
            <person name="Lee J.M."/>
            <person name="Lee H.A."/>
            <person name="Seo E."/>
            <person name="Choi J."/>
            <person name="Cheong K."/>
            <person name="Kim K.T."/>
            <person name="Jung K."/>
            <person name="Lee G.W."/>
            <person name="Oh S.K."/>
            <person name="Bae C."/>
            <person name="Kim S.B."/>
            <person name="Lee H.Y."/>
            <person name="Kim S.Y."/>
            <person name="Kim M.S."/>
            <person name="Kang B.C."/>
            <person name="Jo Y.D."/>
            <person name="Yang H.B."/>
            <person name="Jeong H.J."/>
            <person name="Kang W.H."/>
            <person name="Kwon J.K."/>
            <person name="Shin C."/>
            <person name="Lim J.Y."/>
            <person name="Park J.H."/>
            <person name="Huh J.H."/>
            <person name="Kim J.S."/>
            <person name="Kim B.D."/>
            <person name="Cohen O."/>
            <person name="Paran I."/>
            <person name="Suh M.C."/>
            <person name="Lee S.B."/>
            <person name="Kim Y.K."/>
            <person name="Shin Y."/>
            <person name="Noh S.J."/>
            <person name="Park J."/>
            <person name="Seo Y.S."/>
            <person name="Kwon S.Y."/>
            <person name="Kim H.A."/>
            <person name="Park J.M."/>
            <person name="Kim H.J."/>
            <person name="Choi S.B."/>
            <person name="Bosland P.W."/>
            <person name="Reeves G."/>
            <person name="Jo S.H."/>
            <person name="Lee B.W."/>
            <person name="Cho H.T."/>
            <person name="Choi H.S."/>
            <person name="Lee M.S."/>
            <person name="Yu Y."/>
            <person name="Do Choi Y."/>
            <person name="Park B.S."/>
            <person name="van Deynze A."/>
            <person name="Ashrafi H."/>
            <person name="Hill T."/>
            <person name="Kim W.T."/>
            <person name="Pai H.S."/>
            <person name="Ahn H.K."/>
            <person name="Yeam I."/>
            <person name="Giovannoni J.J."/>
            <person name="Rose J.K."/>
            <person name="Sorensen I."/>
            <person name="Lee S.J."/>
            <person name="Kim R.W."/>
            <person name="Choi I.Y."/>
            <person name="Choi B.S."/>
            <person name="Lim J.S."/>
            <person name="Lee Y.H."/>
            <person name="Choi D."/>
        </authorList>
    </citation>
    <scope>NUCLEOTIDE SEQUENCE [LARGE SCALE GENOMIC DNA]</scope>
    <source>
        <strain evidence="2">cv. CM334</strain>
    </source>
</reference>
<dbReference type="Gramene" id="PHT89315">
    <property type="protein sequence ID" value="PHT89315"/>
    <property type="gene ID" value="T459_04428"/>
</dbReference>
<dbReference type="STRING" id="4072.A0A2G3A4Z7"/>
<protein>
    <submittedName>
        <fullName evidence="1">Uncharacterized protein</fullName>
    </submittedName>
</protein>
<organism evidence="1 2">
    <name type="scientific">Capsicum annuum</name>
    <name type="common">Capsicum pepper</name>
    <dbReference type="NCBI Taxonomy" id="4072"/>
    <lineage>
        <taxon>Eukaryota</taxon>
        <taxon>Viridiplantae</taxon>
        <taxon>Streptophyta</taxon>
        <taxon>Embryophyta</taxon>
        <taxon>Tracheophyta</taxon>
        <taxon>Spermatophyta</taxon>
        <taxon>Magnoliopsida</taxon>
        <taxon>eudicotyledons</taxon>
        <taxon>Gunneridae</taxon>
        <taxon>Pentapetalae</taxon>
        <taxon>asterids</taxon>
        <taxon>lamiids</taxon>
        <taxon>Solanales</taxon>
        <taxon>Solanaceae</taxon>
        <taxon>Solanoideae</taxon>
        <taxon>Capsiceae</taxon>
        <taxon>Capsicum</taxon>
    </lineage>
</organism>
<evidence type="ECO:0000313" key="2">
    <source>
        <dbReference type="Proteomes" id="UP000222542"/>
    </source>
</evidence>
<keyword evidence="2" id="KW-1185">Reference proteome</keyword>
<proteinExistence type="predicted"/>
<comment type="caution">
    <text evidence="1">The sequence shown here is derived from an EMBL/GenBank/DDBJ whole genome shotgun (WGS) entry which is preliminary data.</text>
</comment>
<reference evidence="1 2" key="2">
    <citation type="journal article" date="2017" name="Genome Biol.">
        <title>New reference genome sequences of hot pepper reveal the massive evolution of plant disease-resistance genes by retroduplication.</title>
        <authorList>
            <person name="Kim S."/>
            <person name="Park J."/>
            <person name="Yeom S.I."/>
            <person name="Kim Y.M."/>
            <person name="Seo E."/>
            <person name="Kim K.T."/>
            <person name="Kim M.S."/>
            <person name="Lee J.M."/>
            <person name="Cheong K."/>
            <person name="Shin H.S."/>
            <person name="Kim S.B."/>
            <person name="Han K."/>
            <person name="Lee J."/>
            <person name="Park M."/>
            <person name="Lee H.A."/>
            <person name="Lee H.Y."/>
            <person name="Lee Y."/>
            <person name="Oh S."/>
            <person name="Lee J.H."/>
            <person name="Choi E."/>
            <person name="Choi E."/>
            <person name="Lee S.E."/>
            <person name="Jeon J."/>
            <person name="Kim H."/>
            <person name="Choi G."/>
            <person name="Song H."/>
            <person name="Lee J."/>
            <person name="Lee S.C."/>
            <person name="Kwon J.K."/>
            <person name="Lee H.Y."/>
            <person name="Koo N."/>
            <person name="Hong Y."/>
            <person name="Kim R.W."/>
            <person name="Kang W.H."/>
            <person name="Huh J.H."/>
            <person name="Kang B.C."/>
            <person name="Yang T.J."/>
            <person name="Lee Y.H."/>
            <person name="Bennetzen J.L."/>
            <person name="Choi D."/>
        </authorList>
    </citation>
    <scope>NUCLEOTIDE SEQUENCE [LARGE SCALE GENOMIC DNA]</scope>
    <source>
        <strain evidence="2">cv. CM334</strain>
    </source>
</reference>
<dbReference type="Proteomes" id="UP000222542">
    <property type="component" value="Unassembled WGS sequence"/>
</dbReference>
<dbReference type="EMBL" id="AYRZ02000002">
    <property type="protein sequence ID" value="PHT89315.1"/>
    <property type="molecule type" value="Genomic_DNA"/>
</dbReference>
<evidence type="ECO:0000313" key="1">
    <source>
        <dbReference type="EMBL" id="PHT89315.1"/>
    </source>
</evidence>
<dbReference type="AlphaFoldDB" id="A0A2G3A4Z7"/>
<sequence length="178" mass="20195">MDQSDGIENYLFVMEMISGLTIKVHLTYVSEVDEDIDGEEEDGHSHTLLIRQDSLREEDNVQVKKVVISTHEVTQPRSPKKDFLLLQDSYSLKGPGTVYDDPYDRSIMVFKDSCASMDLETRQQLSPENSPKERDALHSGLELSLREFLFSIINFGSEKKDHISPLSNLKGVSAPFPF</sequence>
<accession>A0A2G3A4Z7</accession>